<evidence type="ECO:0000313" key="3">
    <source>
        <dbReference type="EMBL" id="AUM74789.1"/>
    </source>
</evidence>
<dbReference type="KEGG" id="paru:CYR75_11305"/>
<name>A0A2K9MGL7_9RHOB</name>
<feature type="coiled-coil region" evidence="1">
    <location>
        <begin position="50"/>
        <end position="77"/>
    </location>
</feature>
<feature type="region of interest" description="Disordered" evidence="2">
    <location>
        <begin position="95"/>
        <end position="114"/>
    </location>
</feature>
<dbReference type="RefSeq" id="WP_101500134.1">
    <property type="nucleotide sequence ID" value="NZ_CP025583.1"/>
</dbReference>
<evidence type="ECO:0000256" key="1">
    <source>
        <dbReference type="SAM" id="Coils"/>
    </source>
</evidence>
<dbReference type="Proteomes" id="UP000234882">
    <property type="component" value="Chromosome"/>
</dbReference>
<proteinExistence type="predicted"/>
<dbReference type="OrthoDB" id="7630018at2"/>
<evidence type="ECO:0000313" key="4">
    <source>
        <dbReference type="Proteomes" id="UP000234882"/>
    </source>
</evidence>
<dbReference type="AlphaFoldDB" id="A0A2K9MGL7"/>
<dbReference type="EMBL" id="CP025583">
    <property type="protein sequence ID" value="AUM74789.1"/>
    <property type="molecule type" value="Genomic_DNA"/>
</dbReference>
<reference evidence="4" key="1">
    <citation type="submission" date="2017-12" db="EMBL/GenBank/DDBJ databases">
        <title>Genomic analysis of Paracoccus sp. CBA4604.</title>
        <authorList>
            <person name="Roh S.W."/>
            <person name="Kim J.Y."/>
            <person name="Kim J.S."/>
        </authorList>
    </citation>
    <scope>NUCLEOTIDE SEQUENCE [LARGE SCALE GENOMIC DNA]</scope>
    <source>
        <strain evidence="4">CBA4604</strain>
    </source>
</reference>
<gene>
    <name evidence="3" type="ORF">CYR75_11305</name>
</gene>
<sequence length="114" mass="12472">MTLSILLPLASLAAAVPLTVYCLLLSRRLRRLNNLESGLGAAIAVMTSEISRLDQSVRRARSEAETASNELAQVIEASRQEKAYWALQTRLAGSVPQPPRRLRPRAVVAEDAHV</sequence>
<keyword evidence="4" id="KW-1185">Reference proteome</keyword>
<keyword evidence="1" id="KW-0175">Coiled coil</keyword>
<evidence type="ECO:0000256" key="2">
    <source>
        <dbReference type="SAM" id="MobiDB-lite"/>
    </source>
</evidence>
<organism evidence="3 4">
    <name type="scientific">Paracoccus jeotgali</name>
    <dbReference type="NCBI Taxonomy" id="2065379"/>
    <lineage>
        <taxon>Bacteria</taxon>
        <taxon>Pseudomonadati</taxon>
        <taxon>Pseudomonadota</taxon>
        <taxon>Alphaproteobacteria</taxon>
        <taxon>Rhodobacterales</taxon>
        <taxon>Paracoccaceae</taxon>
        <taxon>Paracoccus</taxon>
    </lineage>
</organism>
<protein>
    <submittedName>
        <fullName evidence="3">Uncharacterized protein</fullName>
    </submittedName>
</protein>
<accession>A0A2K9MGL7</accession>